<evidence type="ECO:0000313" key="2">
    <source>
        <dbReference type="Proteomes" id="UP000031668"/>
    </source>
</evidence>
<protein>
    <submittedName>
        <fullName evidence="1">Uncharacterized protein</fullName>
    </submittedName>
</protein>
<dbReference type="AlphaFoldDB" id="A0A0C2JNL5"/>
<organism evidence="1 2">
    <name type="scientific">Thelohanellus kitauei</name>
    <name type="common">Myxosporean</name>
    <dbReference type="NCBI Taxonomy" id="669202"/>
    <lineage>
        <taxon>Eukaryota</taxon>
        <taxon>Metazoa</taxon>
        <taxon>Cnidaria</taxon>
        <taxon>Myxozoa</taxon>
        <taxon>Myxosporea</taxon>
        <taxon>Bivalvulida</taxon>
        <taxon>Platysporina</taxon>
        <taxon>Myxobolidae</taxon>
        <taxon>Thelohanellus</taxon>
    </lineage>
</organism>
<dbReference type="Proteomes" id="UP000031668">
    <property type="component" value="Unassembled WGS sequence"/>
</dbReference>
<sequence>MTKVLAVIELYSEILSIKCNSFLRWLISIKICLDNPTQIKPLFDKLIDRYRNCLEVTYVANLPDCEQFLKYLRSMGNIQNSARRTYLLNFKNTGIYKNLQPEIER</sequence>
<dbReference type="EMBL" id="JWZT01001924">
    <property type="protein sequence ID" value="KII70953.1"/>
    <property type="molecule type" value="Genomic_DNA"/>
</dbReference>
<name>A0A0C2JNL5_THEKT</name>
<reference evidence="1 2" key="1">
    <citation type="journal article" date="2014" name="Genome Biol. Evol.">
        <title>The genome of the myxosporean Thelohanellus kitauei shows adaptations to nutrient acquisition within its fish host.</title>
        <authorList>
            <person name="Yang Y."/>
            <person name="Xiong J."/>
            <person name="Zhou Z."/>
            <person name="Huo F."/>
            <person name="Miao W."/>
            <person name="Ran C."/>
            <person name="Liu Y."/>
            <person name="Zhang J."/>
            <person name="Feng J."/>
            <person name="Wang M."/>
            <person name="Wang M."/>
            <person name="Wang L."/>
            <person name="Yao B."/>
        </authorList>
    </citation>
    <scope>NUCLEOTIDE SEQUENCE [LARGE SCALE GENOMIC DNA]</scope>
    <source>
        <strain evidence="1">Wuqing</strain>
    </source>
</reference>
<gene>
    <name evidence="1" type="ORF">RF11_04990</name>
</gene>
<keyword evidence="2" id="KW-1185">Reference proteome</keyword>
<comment type="caution">
    <text evidence="1">The sequence shown here is derived from an EMBL/GenBank/DDBJ whole genome shotgun (WGS) entry which is preliminary data.</text>
</comment>
<accession>A0A0C2JNL5</accession>
<proteinExistence type="predicted"/>
<evidence type="ECO:0000313" key="1">
    <source>
        <dbReference type="EMBL" id="KII70953.1"/>
    </source>
</evidence>